<dbReference type="Proteomes" id="UP000033980">
    <property type="component" value="Unassembled WGS sequence"/>
</dbReference>
<dbReference type="EMBL" id="LCFK01000002">
    <property type="protein sequence ID" value="KKS94824.1"/>
    <property type="molecule type" value="Genomic_DNA"/>
</dbReference>
<dbReference type="AlphaFoldDB" id="A0A0G1DAX6"/>
<evidence type="ECO:0000313" key="2">
    <source>
        <dbReference type="Proteomes" id="UP000033980"/>
    </source>
</evidence>
<name>A0A0G1DAX6_9BACT</name>
<gene>
    <name evidence="1" type="ORF">UV68_C0002G0024</name>
</gene>
<proteinExistence type="predicted"/>
<organism evidence="1 2">
    <name type="scientific">Candidatus Collierbacteria bacterium GW2011_GWC2_43_12</name>
    <dbReference type="NCBI Taxonomy" id="1618390"/>
    <lineage>
        <taxon>Bacteria</taxon>
        <taxon>Candidatus Collieribacteriota</taxon>
    </lineage>
</organism>
<sequence length="154" mass="17423">MVCRRQPQPILTLGTTQGRKKENFTMSEPTYCLVSTTTGKTDHDSTRYGIAPTKAAPEGTVWSYFAQLRLFDNSFPPSVEFHSGTAHGEVMPDNEGWVRIVVKGVEPKDVELVVKGLRERVGCQTLNPCLYLPDNLKTPYERLMHLLHWVLGKY</sequence>
<comment type="caution">
    <text evidence="1">The sequence shown here is derived from an EMBL/GenBank/DDBJ whole genome shotgun (WGS) entry which is preliminary data.</text>
</comment>
<protein>
    <submittedName>
        <fullName evidence="1">Uncharacterized protein</fullName>
    </submittedName>
</protein>
<reference evidence="1 2" key="1">
    <citation type="journal article" date="2015" name="Nature">
        <title>rRNA introns, odd ribosomes, and small enigmatic genomes across a large radiation of phyla.</title>
        <authorList>
            <person name="Brown C.T."/>
            <person name="Hug L.A."/>
            <person name="Thomas B.C."/>
            <person name="Sharon I."/>
            <person name="Castelle C.J."/>
            <person name="Singh A."/>
            <person name="Wilkins M.J."/>
            <person name="Williams K.H."/>
            <person name="Banfield J.F."/>
        </authorList>
    </citation>
    <scope>NUCLEOTIDE SEQUENCE [LARGE SCALE GENOMIC DNA]</scope>
</reference>
<evidence type="ECO:0000313" key="1">
    <source>
        <dbReference type="EMBL" id="KKS94824.1"/>
    </source>
</evidence>
<accession>A0A0G1DAX6</accession>